<dbReference type="RefSeq" id="WP_015395739.1">
    <property type="nucleotide sequence ID" value="NC_020291.1"/>
</dbReference>
<evidence type="ECO:0000313" key="1">
    <source>
        <dbReference type="EMBL" id="AGF59432.1"/>
    </source>
</evidence>
<dbReference type="HOGENOM" id="CLU_173866_0_0_9"/>
<gene>
    <name evidence="1" type="ORF">Cspa_c57070</name>
</gene>
<dbReference type="AlphaFoldDB" id="M1N7T1"/>
<evidence type="ECO:0000313" key="2">
    <source>
        <dbReference type="Proteomes" id="UP000011728"/>
    </source>
</evidence>
<organism evidence="1 2">
    <name type="scientific">Clostridium saccharoperbutylacetonicum N1-4(HMT)</name>
    <dbReference type="NCBI Taxonomy" id="931276"/>
    <lineage>
        <taxon>Bacteria</taxon>
        <taxon>Bacillati</taxon>
        <taxon>Bacillota</taxon>
        <taxon>Clostridia</taxon>
        <taxon>Eubacteriales</taxon>
        <taxon>Clostridiaceae</taxon>
        <taxon>Clostridium</taxon>
    </lineage>
</organism>
<dbReference type="EMBL" id="CP004121">
    <property type="protein sequence ID" value="AGF59432.1"/>
    <property type="molecule type" value="Genomic_DNA"/>
</dbReference>
<keyword evidence="2" id="KW-1185">Reference proteome</keyword>
<accession>M1N7T1</accession>
<name>M1N7T1_9CLOT</name>
<dbReference type="KEGG" id="csr:Cspa_c57070"/>
<sequence>MEKYIDKLYALLHSPIITPYNLLENAKLDNYNYVKYYKGSNGLIAEMQCVNEDAVEVTFFYEFNIKDELNTIIMKDHQSIEVMFNRDDEIKNVKDRIHEFTHMKEKSIS</sequence>
<protein>
    <submittedName>
        <fullName evidence="1">Uncharacterized protein</fullName>
    </submittedName>
</protein>
<dbReference type="PATRIC" id="fig|931276.5.peg.5753"/>
<reference evidence="1 2" key="1">
    <citation type="submission" date="2013-02" db="EMBL/GenBank/DDBJ databases">
        <title>Genome sequence of Clostridium saccharoperbutylacetonicum N1-4(HMT).</title>
        <authorList>
            <person name="Poehlein A."/>
            <person name="Daniel R."/>
        </authorList>
    </citation>
    <scope>NUCLEOTIDE SEQUENCE [LARGE SCALE GENOMIC DNA]</scope>
    <source>
        <strain evidence="2">N1-4(HMT)</strain>
    </source>
</reference>
<dbReference type="OrthoDB" id="2973331at2"/>
<proteinExistence type="predicted"/>
<dbReference type="Proteomes" id="UP000011728">
    <property type="component" value="Chromosome"/>
</dbReference>
<dbReference type="eggNOG" id="ENOG5034ACN">
    <property type="taxonomic scope" value="Bacteria"/>
</dbReference>